<evidence type="ECO:0000313" key="3">
    <source>
        <dbReference type="Proteomes" id="UP000799766"/>
    </source>
</evidence>
<dbReference type="Proteomes" id="UP000799766">
    <property type="component" value="Unassembled WGS sequence"/>
</dbReference>
<evidence type="ECO:0000313" key="2">
    <source>
        <dbReference type="EMBL" id="KAF2460915.1"/>
    </source>
</evidence>
<evidence type="ECO:0000256" key="1">
    <source>
        <dbReference type="SAM" id="MobiDB-lite"/>
    </source>
</evidence>
<protein>
    <submittedName>
        <fullName evidence="2">Uncharacterized protein</fullName>
    </submittedName>
</protein>
<dbReference type="EMBL" id="MU001672">
    <property type="protein sequence ID" value="KAF2460915.1"/>
    <property type="molecule type" value="Genomic_DNA"/>
</dbReference>
<feature type="compositionally biased region" description="Basic and acidic residues" evidence="1">
    <location>
        <begin position="111"/>
        <end position="121"/>
    </location>
</feature>
<keyword evidence="3" id="KW-1185">Reference proteome</keyword>
<name>A0A6A6PAE2_9PEZI</name>
<organism evidence="2 3">
    <name type="scientific">Lineolata rhizophorae</name>
    <dbReference type="NCBI Taxonomy" id="578093"/>
    <lineage>
        <taxon>Eukaryota</taxon>
        <taxon>Fungi</taxon>
        <taxon>Dikarya</taxon>
        <taxon>Ascomycota</taxon>
        <taxon>Pezizomycotina</taxon>
        <taxon>Dothideomycetes</taxon>
        <taxon>Dothideomycetes incertae sedis</taxon>
        <taxon>Lineolatales</taxon>
        <taxon>Lineolataceae</taxon>
        <taxon>Lineolata</taxon>
    </lineage>
</organism>
<gene>
    <name evidence="2" type="ORF">BDY21DRAFT_333801</name>
</gene>
<dbReference type="AlphaFoldDB" id="A0A6A6PAE2"/>
<reference evidence="2" key="1">
    <citation type="journal article" date="2020" name="Stud. Mycol.">
        <title>101 Dothideomycetes genomes: a test case for predicting lifestyles and emergence of pathogens.</title>
        <authorList>
            <person name="Haridas S."/>
            <person name="Albert R."/>
            <person name="Binder M."/>
            <person name="Bloem J."/>
            <person name="Labutti K."/>
            <person name="Salamov A."/>
            <person name="Andreopoulos B."/>
            <person name="Baker S."/>
            <person name="Barry K."/>
            <person name="Bills G."/>
            <person name="Bluhm B."/>
            <person name="Cannon C."/>
            <person name="Castanera R."/>
            <person name="Culley D."/>
            <person name="Daum C."/>
            <person name="Ezra D."/>
            <person name="Gonzalez J."/>
            <person name="Henrissat B."/>
            <person name="Kuo A."/>
            <person name="Liang C."/>
            <person name="Lipzen A."/>
            <person name="Lutzoni F."/>
            <person name="Magnuson J."/>
            <person name="Mondo S."/>
            <person name="Nolan M."/>
            <person name="Ohm R."/>
            <person name="Pangilinan J."/>
            <person name="Park H.-J."/>
            <person name="Ramirez L."/>
            <person name="Alfaro M."/>
            <person name="Sun H."/>
            <person name="Tritt A."/>
            <person name="Yoshinaga Y."/>
            <person name="Zwiers L.-H."/>
            <person name="Turgeon B."/>
            <person name="Goodwin S."/>
            <person name="Spatafora J."/>
            <person name="Crous P."/>
            <person name="Grigoriev I."/>
        </authorList>
    </citation>
    <scope>NUCLEOTIDE SEQUENCE</scope>
    <source>
        <strain evidence="2">ATCC 16933</strain>
    </source>
</reference>
<sequence length="121" mass="13205">MPLCWGDSRHDLLRSSHPLRRPVCSPHPGAGIGIVTDRCSPFPLRATQGTKNCRTPTQPDQGLLVRDSCICRKMRMTWQDEPADPHAACGEVPSASPQNAAGDHGLLHAPRPVDAHSKSKW</sequence>
<accession>A0A6A6PAE2</accession>
<feature type="region of interest" description="Disordered" evidence="1">
    <location>
        <begin position="82"/>
        <end position="121"/>
    </location>
</feature>
<proteinExistence type="predicted"/>